<evidence type="ECO:0000313" key="3">
    <source>
        <dbReference type="Proteomes" id="UP000006729"/>
    </source>
</evidence>
<proteinExistence type="predicted"/>
<dbReference type="Proteomes" id="UP000006729">
    <property type="component" value="Chromosome 16"/>
</dbReference>
<reference evidence="2 3" key="1">
    <citation type="journal article" date="2006" name="Science">
        <title>The genome of black cottonwood, Populus trichocarpa (Torr. &amp; Gray).</title>
        <authorList>
            <person name="Tuskan G.A."/>
            <person name="Difazio S."/>
            <person name="Jansson S."/>
            <person name="Bohlmann J."/>
            <person name="Grigoriev I."/>
            <person name="Hellsten U."/>
            <person name="Putnam N."/>
            <person name="Ralph S."/>
            <person name="Rombauts S."/>
            <person name="Salamov A."/>
            <person name="Schein J."/>
            <person name="Sterck L."/>
            <person name="Aerts A."/>
            <person name="Bhalerao R.R."/>
            <person name="Bhalerao R.P."/>
            <person name="Blaudez D."/>
            <person name="Boerjan W."/>
            <person name="Brun A."/>
            <person name="Brunner A."/>
            <person name="Busov V."/>
            <person name="Campbell M."/>
            <person name="Carlson J."/>
            <person name="Chalot M."/>
            <person name="Chapman J."/>
            <person name="Chen G.L."/>
            <person name="Cooper D."/>
            <person name="Coutinho P.M."/>
            <person name="Couturier J."/>
            <person name="Covert S."/>
            <person name="Cronk Q."/>
            <person name="Cunningham R."/>
            <person name="Davis J."/>
            <person name="Degroeve S."/>
            <person name="Dejardin A."/>
            <person name="Depamphilis C."/>
            <person name="Detter J."/>
            <person name="Dirks B."/>
            <person name="Dubchak I."/>
            <person name="Duplessis S."/>
            <person name="Ehlting J."/>
            <person name="Ellis B."/>
            <person name="Gendler K."/>
            <person name="Goodstein D."/>
            <person name="Gribskov M."/>
            <person name="Grimwood J."/>
            <person name="Groover A."/>
            <person name="Gunter L."/>
            <person name="Hamberger B."/>
            <person name="Heinze B."/>
            <person name="Helariutta Y."/>
            <person name="Henrissat B."/>
            <person name="Holligan D."/>
            <person name="Holt R."/>
            <person name="Huang W."/>
            <person name="Islam-Faridi N."/>
            <person name="Jones S."/>
            <person name="Jones-Rhoades M."/>
            <person name="Jorgensen R."/>
            <person name="Joshi C."/>
            <person name="Kangasjarvi J."/>
            <person name="Karlsson J."/>
            <person name="Kelleher C."/>
            <person name="Kirkpatrick R."/>
            <person name="Kirst M."/>
            <person name="Kohler A."/>
            <person name="Kalluri U."/>
            <person name="Larimer F."/>
            <person name="Leebens-Mack J."/>
            <person name="Leple J.C."/>
            <person name="Locascio P."/>
            <person name="Lou Y."/>
            <person name="Lucas S."/>
            <person name="Martin F."/>
            <person name="Montanini B."/>
            <person name="Napoli C."/>
            <person name="Nelson D.R."/>
            <person name="Nelson C."/>
            <person name="Nieminen K."/>
            <person name="Nilsson O."/>
            <person name="Pereda V."/>
            <person name="Peter G."/>
            <person name="Philippe R."/>
            <person name="Pilate G."/>
            <person name="Poliakov A."/>
            <person name="Razumovskaya J."/>
            <person name="Richardson P."/>
            <person name="Rinaldi C."/>
            <person name="Ritland K."/>
            <person name="Rouze P."/>
            <person name="Ryaboy D."/>
            <person name="Schmutz J."/>
            <person name="Schrader J."/>
            <person name="Segerman B."/>
            <person name="Shin H."/>
            <person name="Siddiqui A."/>
            <person name="Sterky F."/>
            <person name="Terry A."/>
            <person name="Tsai C.J."/>
            <person name="Uberbacher E."/>
            <person name="Unneberg P."/>
            <person name="Vahala J."/>
            <person name="Wall K."/>
            <person name="Wessler S."/>
            <person name="Yang G."/>
            <person name="Yin T."/>
            <person name="Douglas C."/>
            <person name="Marra M."/>
            <person name="Sandberg G."/>
            <person name="Van de Peer Y."/>
            <person name="Rokhsar D."/>
        </authorList>
    </citation>
    <scope>NUCLEOTIDE SEQUENCE [LARGE SCALE GENOMIC DNA]</scope>
    <source>
        <strain evidence="3">cv. Nisqually</strain>
    </source>
</reference>
<sequence length="110" mass="12274">MLENNSARQRSLAIRIGPRSRIDASPPSPSRRMEDRSPQEVASLKGKERVPKTPTTNVQSLVTLNQMDEANLQQPGDYVVSLPKHGDRVSKVTNKHSGGNIFFYNSHLHV</sequence>
<keyword evidence="3" id="KW-1185">Reference proteome</keyword>
<dbReference type="EMBL" id="CM009305">
    <property type="protein sequence ID" value="RQP01597.1"/>
    <property type="molecule type" value="Genomic_DNA"/>
</dbReference>
<accession>A0A3N7G331</accession>
<evidence type="ECO:0000313" key="2">
    <source>
        <dbReference type="EMBL" id="RQP01597.1"/>
    </source>
</evidence>
<gene>
    <name evidence="2" type="ORF">POPTR_016G112450</name>
</gene>
<feature type="region of interest" description="Disordered" evidence="1">
    <location>
        <begin position="1"/>
        <end position="56"/>
    </location>
</feature>
<dbReference type="AlphaFoldDB" id="A0A3N7G331"/>
<name>A0A3N7G331_POPTR</name>
<protein>
    <submittedName>
        <fullName evidence="2">Uncharacterized protein</fullName>
    </submittedName>
</protein>
<organism evidence="2 3">
    <name type="scientific">Populus trichocarpa</name>
    <name type="common">Western balsam poplar</name>
    <name type="synonym">Populus balsamifera subsp. trichocarpa</name>
    <dbReference type="NCBI Taxonomy" id="3694"/>
    <lineage>
        <taxon>Eukaryota</taxon>
        <taxon>Viridiplantae</taxon>
        <taxon>Streptophyta</taxon>
        <taxon>Embryophyta</taxon>
        <taxon>Tracheophyta</taxon>
        <taxon>Spermatophyta</taxon>
        <taxon>Magnoliopsida</taxon>
        <taxon>eudicotyledons</taxon>
        <taxon>Gunneridae</taxon>
        <taxon>Pentapetalae</taxon>
        <taxon>rosids</taxon>
        <taxon>fabids</taxon>
        <taxon>Malpighiales</taxon>
        <taxon>Salicaceae</taxon>
        <taxon>Saliceae</taxon>
        <taxon>Populus</taxon>
    </lineage>
</organism>
<dbReference type="InParanoid" id="A0A3N7G331"/>
<evidence type="ECO:0000256" key="1">
    <source>
        <dbReference type="SAM" id="MobiDB-lite"/>
    </source>
</evidence>